<evidence type="ECO:0000313" key="3">
    <source>
        <dbReference type="Proteomes" id="UP000601435"/>
    </source>
</evidence>
<evidence type="ECO:0000313" key="2">
    <source>
        <dbReference type="EMBL" id="CAE7938604.1"/>
    </source>
</evidence>
<feature type="region of interest" description="Disordered" evidence="1">
    <location>
        <begin position="1"/>
        <end position="80"/>
    </location>
</feature>
<feature type="non-terminal residue" evidence="2">
    <location>
        <position position="394"/>
    </location>
</feature>
<organism evidence="2 3">
    <name type="scientific">Symbiodinium necroappetens</name>
    <dbReference type="NCBI Taxonomy" id="1628268"/>
    <lineage>
        <taxon>Eukaryota</taxon>
        <taxon>Sar</taxon>
        <taxon>Alveolata</taxon>
        <taxon>Dinophyceae</taxon>
        <taxon>Suessiales</taxon>
        <taxon>Symbiodiniaceae</taxon>
        <taxon>Symbiodinium</taxon>
    </lineage>
</organism>
<feature type="compositionally biased region" description="Basic and acidic residues" evidence="1">
    <location>
        <begin position="201"/>
        <end position="212"/>
    </location>
</feature>
<evidence type="ECO:0000256" key="1">
    <source>
        <dbReference type="SAM" id="MobiDB-lite"/>
    </source>
</evidence>
<reference evidence="2" key="1">
    <citation type="submission" date="2021-02" db="EMBL/GenBank/DDBJ databases">
        <authorList>
            <person name="Dougan E. K."/>
            <person name="Rhodes N."/>
            <person name="Thang M."/>
            <person name="Chan C."/>
        </authorList>
    </citation>
    <scope>NUCLEOTIDE SEQUENCE</scope>
</reference>
<keyword evidence="3" id="KW-1185">Reference proteome</keyword>
<accession>A0A813C6F7</accession>
<feature type="compositionally biased region" description="Basic and acidic residues" evidence="1">
    <location>
        <begin position="61"/>
        <end position="74"/>
    </location>
</feature>
<gene>
    <name evidence="2" type="ORF">SNEC2469_LOCUS33212</name>
</gene>
<dbReference type="OrthoDB" id="413632at2759"/>
<sequence length="394" mass="43626">MTGREGEMAVEIPVPASPTSIADGSDALEIDPPEGEGSADEAEEVASEGMASKRKRVRGAKPAEDESPTKRPQEDDQLMTVSSRELKALLGEHLREMKEAWGDIKDRVSNVEGQVKGQKKELKAVKHKAVDQTIMGIQAKGDATARKTEELEGEIERIKTQLAGLQTDGPNQGKGDNEARLDPWAEYLRRGDPGRTTATPSKDEKPGLSEEDQRSLIVGGWLADTRRLTIENEARDILEQPSFAALVDSPKLTIFGPRRSFGILRFKLRDNETIQGVKGRMWEVVNKIRQEKIQLASTKGDQDEGKRILGIFPQDARGQEEIRYAGEAKNPNALESGNYDVDWSTGTIWHGDLKLASATHRKNHSRNDDYIQVNQGWVDVRAVTTITGAEWKEA</sequence>
<name>A0A813C6F7_9DINO</name>
<dbReference type="AlphaFoldDB" id="A0A813C6F7"/>
<comment type="caution">
    <text evidence="2">The sequence shown here is derived from an EMBL/GenBank/DDBJ whole genome shotgun (WGS) entry which is preliminary data.</text>
</comment>
<dbReference type="Proteomes" id="UP000601435">
    <property type="component" value="Unassembled WGS sequence"/>
</dbReference>
<feature type="region of interest" description="Disordered" evidence="1">
    <location>
        <begin position="187"/>
        <end position="212"/>
    </location>
</feature>
<protein>
    <submittedName>
        <fullName evidence="2">Uncharacterized protein</fullName>
    </submittedName>
</protein>
<feature type="compositionally biased region" description="Acidic residues" evidence="1">
    <location>
        <begin position="26"/>
        <end position="46"/>
    </location>
</feature>
<proteinExistence type="predicted"/>
<dbReference type="EMBL" id="CAJNJA010086686">
    <property type="protein sequence ID" value="CAE7938604.1"/>
    <property type="molecule type" value="Genomic_DNA"/>
</dbReference>